<reference evidence="1" key="1">
    <citation type="journal article" date="2023" name="Comput. Struct. Biotechnol. J.">
        <title>Discovery of a novel marine Bacteroidetes with a rich repertoire of carbohydrate-active enzymes.</title>
        <authorList>
            <person name="Chen B."/>
            <person name="Liu G."/>
            <person name="Chen Q."/>
            <person name="Wang H."/>
            <person name="Liu L."/>
            <person name="Tang K."/>
        </authorList>
    </citation>
    <scope>NUCLEOTIDE SEQUENCE</scope>
    <source>
        <strain evidence="1">TK19036</strain>
    </source>
</reference>
<gene>
    <name evidence="1" type="ORF">K4G66_02415</name>
</gene>
<dbReference type="InterPro" id="IPR010287">
    <property type="entry name" value="DUF892_YciF-like"/>
</dbReference>
<dbReference type="InterPro" id="IPR012347">
    <property type="entry name" value="Ferritin-like"/>
</dbReference>
<dbReference type="PANTHER" id="PTHR30565">
    <property type="entry name" value="PROTEIN YCIF"/>
    <property type="match status" value="1"/>
</dbReference>
<dbReference type="Pfam" id="PF05974">
    <property type="entry name" value="DUF892"/>
    <property type="match status" value="1"/>
</dbReference>
<organism evidence="1">
    <name type="scientific">Roseihalotalea indica</name>
    <dbReference type="NCBI Taxonomy" id="2867963"/>
    <lineage>
        <taxon>Bacteria</taxon>
        <taxon>Pseudomonadati</taxon>
        <taxon>Bacteroidota</taxon>
        <taxon>Cytophagia</taxon>
        <taxon>Cytophagales</taxon>
        <taxon>Catalimonadaceae</taxon>
        <taxon>Roseihalotalea</taxon>
    </lineage>
</organism>
<dbReference type="EMBL" id="CP120682">
    <property type="protein sequence ID" value="WKN37563.1"/>
    <property type="molecule type" value="Genomic_DNA"/>
</dbReference>
<sequence>MSREKLTSLEDLLVYELKDLYSAETQLLSALPEMSNAATHAQLKDAFDHHLKETKEQQNRLKQIGEMLGTDLKGETCQAMKGLIKEGKEVIGMRGNNDIKDAALIAAAQRVEHYEIAGYGAAYHFAKQLGHQPICDLLQLTLDEEKEANAKLSHLALEGINQDAS</sequence>
<name>A0AA49GQA6_9BACT</name>
<protein>
    <submittedName>
        <fullName evidence="1">Ferritin-like domain-containing protein</fullName>
    </submittedName>
</protein>
<dbReference type="Gene3D" id="1.20.1260.10">
    <property type="match status" value="1"/>
</dbReference>
<evidence type="ECO:0000313" key="1">
    <source>
        <dbReference type="EMBL" id="WKN37563.1"/>
    </source>
</evidence>
<dbReference type="AlphaFoldDB" id="A0AA49GQA6"/>
<dbReference type="PANTHER" id="PTHR30565:SF9">
    <property type="entry name" value="PROTEIN YCIF"/>
    <property type="match status" value="1"/>
</dbReference>
<dbReference type="CDD" id="cd07909">
    <property type="entry name" value="YciF"/>
    <property type="match status" value="1"/>
</dbReference>
<reference evidence="1" key="2">
    <citation type="journal article" date="2024" name="Antonie Van Leeuwenhoek">
        <title>Roseihalotalea indica gen. nov., sp. nov., a halophilic Bacteroidetes from mesopelagic Southwest Indian Ocean with higher carbohydrate metabolic potential.</title>
        <authorList>
            <person name="Chen B."/>
            <person name="Zhang M."/>
            <person name="Lin D."/>
            <person name="Ye J."/>
            <person name="Tang K."/>
        </authorList>
    </citation>
    <scope>NUCLEOTIDE SEQUENCE</scope>
    <source>
        <strain evidence="1">TK19036</strain>
    </source>
</reference>
<dbReference type="InterPro" id="IPR009078">
    <property type="entry name" value="Ferritin-like_SF"/>
</dbReference>
<proteinExistence type="predicted"/>
<dbReference type="SUPFAM" id="SSF47240">
    <property type="entry name" value="Ferritin-like"/>
    <property type="match status" value="1"/>
</dbReference>
<accession>A0AA49GQA6</accession>
<dbReference type="InterPro" id="IPR047114">
    <property type="entry name" value="YciF"/>
</dbReference>